<reference evidence="2" key="2">
    <citation type="submission" date="2022-06" db="UniProtKB">
        <authorList>
            <consortium name="EnsemblMetazoa"/>
        </authorList>
    </citation>
    <scope>IDENTIFICATION</scope>
    <source>
        <strain evidence="2">DF5081</strain>
    </source>
</reference>
<sequence length="317" mass="34786">MKRVTRSRRVRSNIWRFGSDSDSSEENEDAYSSSNEKQPKKSLEKEPHKEDHGTSDWAGASGDPLDERSLRIDSSDEGEIVETESSPDRIPGALTRTNVSRDIATQSTNIFTNDVAVQTNVAKRNAALIDKGVQTEKPVAANIVEYMKDRLRNEDFMEGFKAAIELSEAFITKGQFLTLAGSYQGALTNIAPQAPLAIAAPFVQPQQLLQQQILRNFNPDANCFGQWSGQPAGNWAQPSRVVEPSSNFIPSPSFPNNHSFVVNPAHQGFAAAEPSPNFAPPQPFSNNHPFIANSALQGFAGKRRVVVVVAVEKSFLF</sequence>
<evidence type="ECO:0000313" key="3">
    <source>
        <dbReference type="Proteomes" id="UP000005237"/>
    </source>
</evidence>
<feature type="region of interest" description="Disordered" evidence="1">
    <location>
        <begin position="1"/>
        <end position="93"/>
    </location>
</feature>
<dbReference type="AlphaFoldDB" id="A0A8R1HM39"/>
<organism evidence="2 3">
    <name type="scientific">Caenorhabditis japonica</name>
    <dbReference type="NCBI Taxonomy" id="281687"/>
    <lineage>
        <taxon>Eukaryota</taxon>
        <taxon>Metazoa</taxon>
        <taxon>Ecdysozoa</taxon>
        <taxon>Nematoda</taxon>
        <taxon>Chromadorea</taxon>
        <taxon>Rhabditida</taxon>
        <taxon>Rhabditina</taxon>
        <taxon>Rhabditomorpha</taxon>
        <taxon>Rhabditoidea</taxon>
        <taxon>Rhabditidae</taxon>
        <taxon>Peloderinae</taxon>
        <taxon>Caenorhabditis</taxon>
    </lineage>
</organism>
<feature type="compositionally biased region" description="Basic and acidic residues" evidence="1">
    <location>
        <begin position="65"/>
        <end position="74"/>
    </location>
</feature>
<reference evidence="3" key="1">
    <citation type="submission" date="2010-08" db="EMBL/GenBank/DDBJ databases">
        <authorList>
            <consortium name="Caenorhabditis japonica Sequencing Consortium"/>
            <person name="Wilson R.K."/>
        </authorList>
    </citation>
    <scope>NUCLEOTIDE SEQUENCE [LARGE SCALE GENOMIC DNA]</scope>
    <source>
        <strain evidence="3">DF5081</strain>
    </source>
</reference>
<evidence type="ECO:0000313" key="2">
    <source>
        <dbReference type="EnsemblMetazoa" id="CJA05881.1"/>
    </source>
</evidence>
<dbReference type="EnsemblMetazoa" id="CJA05881.1">
    <property type="protein sequence ID" value="CJA05881.1"/>
    <property type="gene ID" value="WBGene00125085"/>
</dbReference>
<proteinExistence type="predicted"/>
<keyword evidence="3" id="KW-1185">Reference proteome</keyword>
<protein>
    <submittedName>
        <fullName evidence="2">Uncharacterized protein</fullName>
    </submittedName>
</protein>
<feature type="compositionally biased region" description="Basic residues" evidence="1">
    <location>
        <begin position="1"/>
        <end position="11"/>
    </location>
</feature>
<accession>A0A8R1HM39</accession>
<evidence type="ECO:0000256" key="1">
    <source>
        <dbReference type="SAM" id="MobiDB-lite"/>
    </source>
</evidence>
<name>A0A8R1HM39_CAEJA</name>
<dbReference type="Proteomes" id="UP000005237">
    <property type="component" value="Unassembled WGS sequence"/>
</dbReference>
<feature type="compositionally biased region" description="Basic and acidic residues" evidence="1">
    <location>
        <begin position="37"/>
        <end position="54"/>
    </location>
</feature>